<proteinExistence type="predicted"/>
<sequence length="78" mass="9067">MSEIFFHTGDRIDAHDYQRLEELLPRVQGKDVLRVMMEGSDSIQADALFDLLEQNGFERHVKGGHQDHFMIIARRKNG</sequence>
<dbReference type="EMBL" id="BOQE01000001">
    <property type="protein sequence ID" value="GIM47518.1"/>
    <property type="molecule type" value="Genomic_DNA"/>
</dbReference>
<organism evidence="1 2">
    <name type="scientific">Collibacillus ludicampi</name>
    <dbReference type="NCBI Taxonomy" id="2771369"/>
    <lineage>
        <taxon>Bacteria</taxon>
        <taxon>Bacillati</taxon>
        <taxon>Bacillota</taxon>
        <taxon>Bacilli</taxon>
        <taxon>Bacillales</taxon>
        <taxon>Alicyclobacillaceae</taxon>
        <taxon>Collibacillus</taxon>
    </lineage>
</organism>
<reference evidence="1" key="1">
    <citation type="journal article" date="2023" name="Int. J. Syst. Evol. Microbiol.">
        <title>Collibacillus ludicampi gen. nov., sp. nov., a new soil bacterium of the family Alicyclobacillaceae.</title>
        <authorList>
            <person name="Jojima T."/>
            <person name="Ioku Y."/>
            <person name="Fukuta Y."/>
            <person name="Shirasaka N."/>
            <person name="Matsumura Y."/>
            <person name="Mori M."/>
        </authorList>
    </citation>
    <scope>NUCLEOTIDE SEQUENCE</scope>
    <source>
        <strain evidence="1">TP075</strain>
    </source>
</reference>
<gene>
    <name evidence="1" type="ORF">DNHGIG_30670</name>
</gene>
<evidence type="ECO:0000313" key="2">
    <source>
        <dbReference type="Proteomes" id="UP001057291"/>
    </source>
</evidence>
<dbReference type="Proteomes" id="UP001057291">
    <property type="component" value="Unassembled WGS sequence"/>
</dbReference>
<dbReference type="AlphaFoldDB" id="A0AAV4LIR0"/>
<comment type="caution">
    <text evidence="1">The sequence shown here is derived from an EMBL/GenBank/DDBJ whole genome shotgun (WGS) entry which is preliminary data.</text>
</comment>
<accession>A0AAV4LIR0</accession>
<keyword evidence="2" id="KW-1185">Reference proteome</keyword>
<evidence type="ECO:0000313" key="1">
    <source>
        <dbReference type="EMBL" id="GIM47518.1"/>
    </source>
</evidence>
<name>A0AAV4LIR0_9BACL</name>
<protein>
    <submittedName>
        <fullName evidence="1">Uncharacterized protein</fullName>
    </submittedName>
</protein>
<dbReference type="RefSeq" id="WP_282200487.1">
    <property type="nucleotide sequence ID" value="NZ_BOQE01000001.1"/>
</dbReference>